<evidence type="ECO:0000313" key="2">
    <source>
        <dbReference type="EMBL" id="TFF20516.1"/>
    </source>
</evidence>
<dbReference type="GO" id="GO:0006270">
    <property type="term" value="P:DNA replication initiation"/>
    <property type="evidence" value="ECO:0007669"/>
    <property type="project" value="InterPro"/>
</dbReference>
<keyword evidence="3" id="KW-1185">Reference proteome</keyword>
<name>A0A4Y8RDY6_9HYPH</name>
<dbReference type="AlphaFoldDB" id="A0A4Y8RDY6"/>
<dbReference type="InterPro" id="IPR018312">
    <property type="entry name" value="Chromosome_initiator_DnaA_CS"/>
</dbReference>
<dbReference type="InterPro" id="IPR013159">
    <property type="entry name" value="DnaA_C"/>
</dbReference>
<protein>
    <recommendedName>
        <fullName evidence="1">Chromosomal replication initiator DnaA C-terminal domain-containing protein</fullName>
    </recommendedName>
</protein>
<dbReference type="GO" id="GO:0005524">
    <property type="term" value="F:ATP binding"/>
    <property type="evidence" value="ECO:0007669"/>
    <property type="project" value="InterPro"/>
</dbReference>
<proteinExistence type="predicted"/>
<dbReference type="PROSITE" id="PS01008">
    <property type="entry name" value="DNAA"/>
    <property type="match status" value="1"/>
</dbReference>
<dbReference type="SUPFAM" id="SSF48295">
    <property type="entry name" value="TrpR-like"/>
    <property type="match status" value="1"/>
</dbReference>
<dbReference type="RefSeq" id="WP_134763165.1">
    <property type="nucleotide sequence ID" value="NZ_SOZD01000005.1"/>
</dbReference>
<dbReference type="SMART" id="SM00760">
    <property type="entry name" value="Bac_DnaA_C"/>
    <property type="match status" value="1"/>
</dbReference>
<organism evidence="2 3">
    <name type="scientific">Jiella endophytica</name>
    <dbReference type="NCBI Taxonomy" id="2558362"/>
    <lineage>
        <taxon>Bacteria</taxon>
        <taxon>Pseudomonadati</taxon>
        <taxon>Pseudomonadota</taxon>
        <taxon>Alphaproteobacteria</taxon>
        <taxon>Hyphomicrobiales</taxon>
        <taxon>Aurantimonadaceae</taxon>
        <taxon>Jiella</taxon>
    </lineage>
</organism>
<gene>
    <name evidence="2" type="ORF">E3C22_16535</name>
</gene>
<accession>A0A4Y8RDY6</accession>
<dbReference type="PANTHER" id="PTHR30050">
    <property type="entry name" value="CHROMOSOMAL REPLICATION INITIATOR PROTEIN DNAA"/>
    <property type="match status" value="1"/>
</dbReference>
<sequence>MNAIRTIAEAVAEIRHITFADLVSDRRHRELIGPRHEAMYLAKTLTPASLPAIGRRLGGRDHTTVLHAVRKIEDRIAREAGYGDEIEAMGAAISKRLPGEGKFELVPAEDVDASDLARRVEEAVISGGRISVFADEVAALATAVIQLEQRLKALAKQTARREAGLARRLDAAEARLSAAQPHQFIPAALVTPVIEAFRQLESDRFSGRERFSQERLDRALKELRDIVERKEFAA</sequence>
<comment type="caution">
    <text evidence="2">The sequence shown here is derived from an EMBL/GenBank/DDBJ whole genome shotgun (WGS) entry which is preliminary data.</text>
</comment>
<dbReference type="GO" id="GO:0005886">
    <property type="term" value="C:plasma membrane"/>
    <property type="evidence" value="ECO:0007669"/>
    <property type="project" value="TreeGrafter"/>
</dbReference>
<feature type="domain" description="Chromosomal replication initiator DnaA C-terminal" evidence="1">
    <location>
        <begin position="3"/>
        <end position="72"/>
    </location>
</feature>
<dbReference type="InterPro" id="IPR010921">
    <property type="entry name" value="Trp_repressor/repl_initiator"/>
</dbReference>
<dbReference type="PANTHER" id="PTHR30050:SF2">
    <property type="entry name" value="CHROMOSOMAL REPLICATION INITIATOR PROTEIN DNAA"/>
    <property type="match status" value="1"/>
</dbReference>
<evidence type="ECO:0000259" key="1">
    <source>
        <dbReference type="SMART" id="SM00760"/>
    </source>
</evidence>
<dbReference type="GO" id="GO:0006275">
    <property type="term" value="P:regulation of DNA replication"/>
    <property type="evidence" value="ECO:0007669"/>
    <property type="project" value="InterPro"/>
</dbReference>
<dbReference type="OrthoDB" id="9807019at2"/>
<dbReference type="CDD" id="cd06571">
    <property type="entry name" value="Bac_DnaA_C"/>
    <property type="match status" value="1"/>
</dbReference>
<dbReference type="Pfam" id="PF08299">
    <property type="entry name" value="Bac_DnaA_C"/>
    <property type="match status" value="1"/>
</dbReference>
<dbReference type="GO" id="GO:0003688">
    <property type="term" value="F:DNA replication origin binding"/>
    <property type="evidence" value="ECO:0007669"/>
    <property type="project" value="InterPro"/>
</dbReference>
<dbReference type="Gene3D" id="1.10.1750.10">
    <property type="match status" value="1"/>
</dbReference>
<evidence type="ECO:0000313" key="3">
    <source>
        <dbReference type="Proteomes" id="UP000298179"/>
    </source>
</evidence>
<dbReference type="Proteomes" id="UP000298179">
    <property type="component" value="Unassembled WGS sequence"/>
</dbReference>
<reference evidence="2 3" key="1">
    <citation type="submission" date="2019-03" db="EMBL/GenBank/DDBJ databases">
        <title>Jiella endophytica sp. nov., a novel endophytic bacterium isolated from root of Ficus microcarpa Linn. f.</title>
        <authorList>
            <person name="Tuo L."/>
        </authorList>
    </citation>
    <scope>NUCLEOTIDE SEQUENCE [LARGE SCALE GENOMIC DNA]</scope>
    <source>
        <strain evidence="2 3">CBS5Q-3</strain>
    </source>
</reference>
<dbReference type="EMBL" id="SOZD01000005">
    <property type="protein sequence ID" value="TFF20516.1"/>
    <property type="molecule type" value="Genomic_DNA"/>
</dbReference>